<dbReference type="InterPro" id="IPR005123">
    <property type="entry name" value="Oxoglu/Fe-dep_dioxygenase_dom"/>
</dbReference>
<dbReference type="OrthoDB" id="255432at2"/>
<keyword evidence="9" id="KW-1185">Reference proteome</keyword>
<dbReference type="AlphaFoldDB" id="A0A5J6N878"/>
<name>A0A5J6N878_9PROT</name>
<keyword evidence="5" id="KW-0560">Oxidoreductase</keyword>
<evidence type="ECO:0000256" key="6">
    <source>
        <dbReference type="ARBA" id="ARBA00023004"/>
    </source>
</evidence>
<proteinExistence type="predicted"/>
<keyword evidence="4" id="KW-0223">Dioxygenase</keyword>
<dbReference type="EMBL" id="CP042582">
    <property type="protein sequence ID" value="QEX25120.1"/>
    <property type="molecule type" value="Genomic_DNA"/>
</dbReference>
<evidence type="ECO:0000256" key="4">
    <source>
        <dbReference type="ARBA" id="ARBA00022964"/>
    </source>
</evidence>
<comment type="cofactor">
    <cofactor evidence="1">
        <name>L-ascorbate</name>
        <dbReference type="ChEBI" id="CHEBI:38290"/>
    </cofactor>
</comment>
<evidence type="ECO:0000256" key="5">
    <source>
        <dbReference type="ARBA" id="ARBA00023002"/>
    </source>
</evidence>
<evidence type="ECO:0000256" key="1">
    <source>
        <dbReference type="ARBA" id="ARBA00001961"/>
    </source>
</evidence>
<dbReference type="GO" id="GO:0031418">
    <property type="term" value="F:L-ascorbic acid binding"/>
    <property type="evidence" value="ECO:0007669"/>
    <property type="project" value="UniProtKB-KW"/>
</dbReference>
<dbReference type="GO" id="GO:0051213">
    <property type="term" value="F:dioxygenase activity"/>
    <property type="evidence" value="ECO:0007669"/>
    <property type="project" value="UniProtKB-KW"/>
</dbReference>
<evidence type="ECO:0000259" key="7">
    <source>
        <dbReference type="PROSITE" id="PS51471"/>
    </source>
</evidence>
<accession>A0A5J6N878</accession>
<dbReference type="InterPro" id="IPR044862">
    <property type="entry name" value="Pro_4_hyd_alph_FE2OG_OXY"/>
</dbReference>
<dbReference type="Gene3D" id="2.60.120.620">
    <property type="entry name" value="q2cbj1_9rhob like domain"/>
    <property type="match status" value="1"/>
</dbReference>
<keyword evidence="3" id="KW-0847">Vitamin C</keyword>
<keyword evidence="2" id="KW-0479">Metal-binding</keyword>
<evidence type="ECO:0000256" key="3">
    <source>
        <dbReference type="ARBA" id="ARBA00022896"/>
    </source>
</evidence>
<dbReference type="Pfam" id="PF13640">
    <property type="entry name" value="2OG-FeII_Oxy_3"/>
    <property type="match status" value="1"/>
</dbReference>
<reference evidence="8 9" key="1">
    <citation type="submission" date="2019-08" db="EMBL/GenBank/DDBJ databases">
        <title>Hyperibacter terrae gen. nov., sp. nov. and Hyperibacter viscosus sp. nov., two new members in the family Rhodospirillaceae isolated from the rhizosphere of Hypericum perforatum.</title>
        <authorList>
            <person name="Noviana Z."/>
        </authorList>
    </citation>
    <scope>NUCLEOTIDE SEQUENCE [LARGE SCALE GENOMIC DNA]</scope>
    <source>
        <strain evidence="8 9">R5959</strain>
    </source>
</reference>
<dbReference type="Proteomes" id="UP000325797">
    <property type="component" value="Chromosome"/>
</dbReference>
<organism evidence="8 9">
    <name type="scientific">Hypericibacter adhaerens</name>
    <dbReference type="NCBI Taxonomy" id="2602016"/>
    <lineage>
        <taxon>Bacteria</taxon>
        <taxon>Pseudomonadati</taxon>
        <taxon>Pseudomonadota</taxon>
        <taxon>Alphaproteobacteria</taxon>
        <taxon>Rhodospirillales</taxon>
        <taxon>Dongiaceae</taxon>
        <taxon>Hypericibacter</taxon>
    </lineage>
</organism>
<dbReference type="InterPro" id="IPR006620">
    <property type="entry name" value="Pro_4_hyd_alph"/>
</dbReference>
<dbReference type="RefSeq" id="WP_151120407.1">
    <property type="nucleotide sequence ID" value="NZ_CP042582.1"/>
</dbReference>
<dbReference type="KEGG" id="hadh:FRZ61_50660"/>
<evidence type="ECO:0000313" key="9">
    <source>
        <dbReference type="Proteomes" id="UP000325797"/>
    </source>
</evidence>
<feature type="domain" description="Fe2OG dioxygenase" evidence="7">
    <location>
        <begin position="267"/>
        <end position="362"/>
    </location>
</feature>
<dbReference type="PROSITE" id="PS51471">
    <property type="entry name" value="FE2OG_OXY"/>
    <property type="match status" value="1"/>
</dbReference>
<dbReference type="GO" id="GO:0005506">
    <property type="term" value="F:iron ion binding"/>
    <property type="evidence" value="ECO:0007669"/>
    <property type="project" value="InterPro"/>
</dbReference>
<keyword evidence="6" id="KW-0408">Iron</keyword>
<evidence type="ECO:0000313" key="8">
    <source>
        <dbReference type="EMBL" id="QEX25120.1"/>
    </source>
</evidence>
<protein>
    <recommendedName>
        <fullName evidence="7">Fe2OG dioxygenase domain-containing protein</fullName>
    </recommendedName>
</protein>
<sequence length="373" mass="40183">MLPGAAEPEVAPLAESAPIEVIPPTAALAPGDRLPNFVLADQEGAFRGFYERARGNPMALLVLSKGAIDGEVASVLASLSRPASDPALDLLVIAPDEPESLKALAAGTPLAKFLLSDIKGSIINGLSRASGLSPAPGLCLLLDANQRLLEARAGGGLAAWAMGRLQELAPATRGQILDQAAPVLLVPHVLDPATCRALIARWHRLGHEEGSVSSIVDGEEVNRIYHNMKKRRDHAIQDETLLKTLVAVIGRRVAPELDKAFGFNRFRFDRFIITCYDAERGDYFRRHRDNASPQTADRRFALTLNLNSEEYEGGELTFPEYGPHRYRPGTGGAVLFSCSLLHEALPVTRGRRFTLLSFLRNPDPAGAAGGPAR</sequence>
<dbReference type="SMART" id="SM00702">
    <property type="entry name" value="P4Hc"/>
    <property type="match status" value="1"/>
</dbReference>
<evidence type="ECO:0000256" key="2">
    <source>
        <dbReference type="ARBA" id="ARBA00022723"/>
    </source>
</evidence>
<dbReference type="GO" id="GO:0016705">
    <property type="term" value="F:oxidoreductase activity, acting on paired donors, with incorporation or reduction of molecular oxygen"/>
    <property type="evidence" value="ECO:0007669"/>
    <property type="project" value="InterPro"/>
</dbReference>
<gene>
    <name evidence="8" type="ORF">FRZ61_50660</name>
</gene>